<dbReference type="OrthoDB" id="427960at2759"/>
<evidence type="ECO:0000256" key="1">
    <source>
        <dbReference type="SAM" id="MobiDB-lite"/>
    </source>
</evidence>
<keyword evidence="3" id="KW-1185">Reference proteome</keyword>
<evidence type="ECO:0000313" key="2">
    <source>
        <dbReference type="EMBL" id="OAP61548.1"/>
    </source>
</evidence>
<feature type="compositionally biased region" description="Polar residues" evidence="1">
    <location>
        <begin position="173"/>
        <end position="185"/>
    </location>
</feature>
<feature type="compositionally biased region" description="Acidic residues" evidence="1">
    <location>
        <begin position="221"/>
        <end position="231"/>
    </location>
</feature>
<comment type="caution">
    <text evidence="2">The sequence shown here is derived from an EMBL/GenBank/DDBJ whole genome shotgun (WGS) entry which is preliminary data.</text>
</comment>
<reference evidence="2 3" key="1">
    <citation type="submission" date="2016-04" db="EMBL/GenBank/DDBJ databases">
        <title>Draft genome of Fonsecaea erecta CBS 125763.</title>
        <authorList>
            <person name="Weiss V.A."/>
            <person name="Vicente V.A."/>
            <person name="Raittz R.T."/>
            <person name="Moreno L.F."/>
            <person name="De Souza E.M."/>
            <person name="Pedrosa F.O."/>
            <person name="Steffens M.B."/>
            <person name="Faoro H."/>
            <person name="Tadra-Sfeir M.Z."/>
            <person name="Najafzadeh M.J."/>
            <person name="Felipe M.S."/>
            <person name="Teixeira M."/>
            <person name="Sun J."/>
            <person name="Xi L."/>
            <person name="Gomes R."/>
            <person name="De Azevedo C.M."/>
            <person name="Salgado C.G."/>
            <person name="Da Silva M.B."/>
            <person name="Nascimento M.F."/>
            <person name="Queiroz-Telles F."/>
            <person name="Attili D.S."/>
            <person name="Gorbushina A."/>
        </authorList>
    </citation>
    <scope>NUCLEOTIDE SEQUENCE [LARGE SCALE GENOMIC DNA]</scope>
    <source>
        <strain evidence="2 3">CBS 125763</strain>
    </source>
</reference>
<feature type="compositionally biased region" description="Basic and acidic residues" evidence="1">
    <location>
        <begin position="271"/>
        <end position="283"/>
    </location>
</feature>
<dbReference type="RefSeq" id="XP_018694915.1">
    <property type="nucleotide sequence ID" value="XM_018835265.1"/>
</dbReference>
<feature type="compositionally biased region" description="Basic residues" evidence="1">
    <location>
        <begin position="332"/>
        <end position="347"/>
    </location>
</feature>
<dbReference type="GeneID" id="30007920"/>
<protein>
    <submittedName>
        <fullName evidence="2">Uncharacterized protein</fullName>
    </submittedName>
</protein>
<feature type="compositionally biased region" description="Acidic residues" evidence="1">
    <location>
        <begin position="154"/>
        <end position="172"/>
    </location>
</feature>
<name>A0A178ZP03_9EURO</name>
<evidence type="ECO:0000313" key="3">
    <source>
        <dbReference type="Proteomes" id="UP000078343"/>
    </source>
</evidence>
<dbReference type="Proteomes" id="UP000078343">
    <property type="component" value="Unassembled WGS sequence"/>
</dbReference>
<feature type="compositionally biased region" description="Low complexity" evidence="1">
    <location>
        <begin position="35"/>
        <end position="50"/>
    </location>
</feature>
<dbReference type="EMBL" id="LVYI01000003">
    <property type="protein sequence ID" value="OAP61548.1"/>
    <property type="molecule type" value="Genomic_DNA"/>
</dbReference>
<sequence length="347" mass="38056">MAGFSTPMQNARTPSQQQPKQMSSRLLNMKFMQRAAASTPNATSTPASSTGRTPATEPLAKRRKIDSMTSSPVVASTPGTPSIAPQDTSLGIAPRGGTSSSTRFEGADTEWVLDLKMKSPGDGEVTSPSHKNAHANRGGSKSRFGLLYNRRSEEDEEAEDEEGEEEEEEEDIWNNNRPSGRQTFGSFDRKKRTLRPSTGQQDQPRYTGDDQDLSSASDSDSGSDPDSDSEADLSVPTSSNRPTPRRRQQQQQQGRRASPTKPAADIDSDEEMNRVRMAIEQKHRSMAGSGHVTRNVTIGGGTGKSRSVRPEAGDKRKRAEQQESQHEGNNDKRKKNKNKNKKARKTL</sequence>
<accession>A0A178ZP03</accession>
<dbReference type="STRING" id="1367422.A0A178ZP03"/>
<organism evidence="2 3">
    <name type="scientific">Fonsecaea erecta</name>
    <dbReference type="NCBI Taxonomy" id="1367422"/>
    <lineage>
        <taxon>Eukaryota</taxon>
        <taxon>Fungi</taxon>
        <taxon>Dikarya</taxon>
        <taxon>Ascomycota</taxon>
        <taxon>Pezizomycotina</taxon>
        <taxon>Eurotiomycetes</taxon>
        <taxon>Chaetothyriomycetidae</taxon>
        <taxon>Chaetothyriales</taxon>
        <taxon>Herpotrichiellaceae</taxon>
        <taxon>Fonsecaea</taxon>
    </lineage>
</organism>
<feature type="compositionally biased region" description="Polar residues" evidence="1">
    <location>
        <begin position="195"/>
        <end position="204"/>
    </location>
</feature>
<feature type="compositionally biased region" description="Basic and acidic residues" evidence="1">
    <location>
        <begin position="308"/>
        <end position="331"/>
    </location>
</feature>
<proteinExistence type="predicted"/>
<feature type="compositionally biased region" description="Polar residues" evidence="1">
    <location>
        <begin position="1"/>
        <end position="26"/>
    </location>
</feature>
<feature type="compositionally biased region" description="Polar residues" evidence="1">
    <location>
        <begin position="67"/>
        <end position="89"/>
    </location>
</feature>
<dbReference type="AlphaFoldDB" id="A0A178ZP03"/>
<feature type="region of interest" description="Disordered" evidence="1">
    <location>
        <begin position="1"/>
        <end position="347"/>
    </location>
</feature>
<gene>
    <name evidence="2" type="ORF">AYL99_03751</name>
</gene>